<feature type="signal peptide" evidence="2">
    <location>
        <begin position="1"/>
        <end position="21"/>
    </location>
</feature>
<dbReference type="Proteomes" id="UP000597656">
    <property type="component" value="Unassembled WGS sequence"/>
</dbReference>
<sequence>MNRLVSGVVAALLLMPVAACGSPSPTGTATSATVADPTSQAVTQPAPQTAGEVTNALAAKIPSLKLTKVFSAEDDPNKQLGRPNGYTSKSAFTDTRIAVEGVVAATKENDTLRGGGVEVFPDGTGAKARMDYIQQFGKEMPMLAEYDYVIGGVLLRVSKELTPTQAKEYEAALNAILG</sequence>
<evidence type="ECO:0008006" key="5">
    <source>
        <dbReference type="Google" id="ProtNLM"/>
    </source>
</evidence>
<organism evidence="3 4">
    <name type="scientific">Lentzea pudingi</name>
    <dbReference type="NCBI Taxonomy" id="1789439"/>
    <lineage>
        <taxon>Bacteria</taxon>
        <taxon>Bacillati</taxon>
        <taxon>Actinomycetota</taxon>
        <taxon>Actinomycetes</taxon>
        <taxon>Pseudonocardiales</taxon>
        <taxon>Pseudonocardiaceae</taxon>
        <taxon>Lentzea</taxon>
    </lineage>
</organism>
<evidence type="ECO:0000313" key="3">
    <source>
        <dbReference type="EMBL" id="GGN10725.1"/>
    </source>
</evidence>
<evidence type="ECO:0000256" key="1">
    <source>
        <dbReference type="SAM" id="MobiDB-lite"/>
    </source>
</evidence>
<keyword evidence="4" id="KW-1185">Reference proteome</keyword>
<comment type="caution">
    <text evidence="3">The sequence shown here is derived from an EMBL/GenBank/DDBJ whole genome shotgun (WGS) entry which is preliminary data.</text>
</comment>
<gene>
    <name evidence="3" type="ORF">GCM10011609_58160</name>
</gene>
<evidence type="ECO:0000313" key="4">
    <source>
        <dbReference type="Proteomes" id="UP000597656"/>
    </source>
</evidence>
<evidence type="ECO:0000256" key="2">
    <source>
        <dbReference type="SAM" id="SignalP"/>
    </source>
</evidence>
<name>A0ABQ2IGQ8_9PSEU</name>
<feature type="compositionally biased region" description="Polar residues" evidence="1">
    <location>
        <begin position="36"/>
        <end position="47"/>
    </location>
</feature>
<accession>A0ABQ2IGQ8</accession>
<dbReference type="EMBL" id="BMNC01000009">
    <property type="protein sequence ID" value="GGN10725.1"/>
    <property type="molecule type" value="Genomic_DNA"/>
</dbReference>
<feature type="chain" id="PRO_5045636546" description="Lipoprotein" evidence="2">
    <location>
        <begin position="22"/>
        <end position="178"/>
    </location>
</feature>
<feature type="compositionally biased region" description="Low complexity" evidence="1">
    <location>
        <begin position="23"/>
        <end position="33"/>
    </location>
</feature>
<protein>
    <recommendedName>
        <fullName evidence="5">Lipoprotein</fullName>
    </recommendedName>
</protein>
<keyword evidence="2" id="KW-0732">Signal</keyword>
<reference evidence="4" key="1">
    <citation type="journal article" date="2019" name="Int. J. Syst. Evol. Microbiol.">
        <title>The Global Catalogue of Microorganisms (GCM) 10K type strain sequencing project: providing services to taxonomists for standard genome sequencing and annotation.</title>
        <authorList>
            <consortium name="The Broad Institute Genomics Platform"/>
            <consortium name="The Broad Institute Genome Sequencing Center for Infectious Disease"/>
            <person name="Wu L."/>
            <person name="Ma J."/>
        </authorList>
    </citation>
    <scope>NUCLEOTIDE SEQUENCE [LARGE SCALE GENOMIC DNA]</scope>
    <source>
        <strain evidence="4">CGMCC 4.7319</strain>
    </source>
</reference>
<proteinExistence type="predicted"/>
<feature type="region of interest" description="Disordered" evidence="1">
    <location>
        <begin position="23"/>
        <end position="48"/>
    </location>
</feature>
<dbReference type="RefSeq" id="WP_189158021.1">
    <property type="nucleotide sequence ID" value="NZ_BMNC01000009.1"/>
</dbReference>